<accession>A0A6G7PYH7</accession>
<dbReference type="GO" id="GO:0000105">
    <property type="term" value="P:L-histidine biosynthetic process"/>
    <property type="evidence" value="ECO:0007669"/>
    <property type="project" value="UniProtKB-UniRule"/>
</dbReference>
<dbReference type="EMBL" id="CP048877">
    <property type="protein sequence ID" value="QIJ72744.1"/>
    <property type="molecule type" value="Genomic_DNA"/>
</dbReference>
<gene>
    <name evidence="9" type="primary">hisC</name>
    <name evidence="11" type="ORF">G4V39_10850</name>
</gene>
<evidence type="ECO:0000256" key="9">
    <source>
        <dbReference type="HAMAP-Rule" id="MF_01023"/>
    </source>
</evidence>
<feature type="modified residue" description="N6-(pyridoxal phosphate)lysine" evidence="9">
    <location>
        <position position="223"/>
    </location>
</feature>
<evidence type="ECO:0000256" key="8">
    <source>
        <dbReference type="ARBA" id="ARBA00047481"/>
    </source>
</evidence>
<dbReference type="CDD" id="cd00609">
    <property type="entry name" value="AAT_like"/>
    <property type="match status" value="1"/>
</dbReference>
<evidence type="ECO:0000256" key="7">
    <source>
        <dbReference type="ARBA" id="ARBA00022898"/>
    </source>
</evidence>
<dbReference type="Gene3D" id="3.40.640.10">
    <property type="entry name" value="Type I PLP-dependent aspartate aminotransferase-like (Major domain)"/>
    <property type="match status" value="1"/>
</dbReference>
<name>A0A6G7PYH7_9BACT</name>
<keyword evidence="9" id="KW-0368">Histidine biosynthesis</keyword>
<dbReference type="InterPro" id="IPR050106">
    <property type="entry name" value="HistidinolP_aminotransfase"/>
</dbReference>
<evidence type="ECO:0000259" key="10">
    <source>
        <dbReference type="Pfam" id="PF00155"/>
    </source>
</evidence>
<comment type="cofactor">
    <cofactor evidence="1 9">
        <name>pyridoxal 5'-phosphate</name>
        <dbReference type="ChEBI" id="CHEBI:597326"/>
    </cofactor>
</comment>
<evidence type="ECO:0000256" key="1">
    <source>
        <dbReference type="ARBA" id="ARBA00001933"/>
    </source>
</evidence>
<dbReference type="Gene3D" id="3.90.1150.10">
    <property type="entry name" value="Aspartate Aminotransferase, domain 1"/>
    <property type="match status" value="1"/>
</dbReference>
<dbReference type="HAMAP" id="MF_01023">
    <property type="entry name" value="HisC_aminotrans_2"/>
    <property type="match status" value="1"/>
</dbReference>
<dbReference type="SUPFAM" id="SSF53383">
    <property type="entry name" value="PLP-dependent transferases"/>
    <property type="match status" value="1"/>
</dbReference>
<comment type="pathway">
    <text evidence="2 9">Amino-acid biosynthesis; L-histidine biosynthesis; L-histidine from 5-phospho-alpha-D-ribose 1-diphosphate: step 7/9.</text>
</comment>
<dbReference type="InterPro" id="IPR005861">
    <property type="entry name" value="HisP_aminotrans"/>
</dbReference>
<dbReference type="InterPro" id="IPR001917">
    <property type="entry name" value="Aminotrans_II_pyridoxalP_BS"/>
</dbReference>
<feature type="domain" description="Aminotransferase class I/classII large" evidence="10">
    <location>
        <begin position="31"/>
        <end position="354"/>
    </location>
</feature>
<dbReference type="InterPro" id="IPR004839">
    <property type="entry name" value="Aminotransferase_I/II_large"/>
</dbReference>
<comment type="subunit">
    <text evidence="4 9">Homodimer.</text>
</comment>
<dbReference type="Pfam" id="PF00155">
    <property type="entry name" value="Aminotran_1_2"/>
    <property type="match status" value="1"/>
</dbReference>
<keyword evidence="5 9" id="KW-0032">Aminotransferase</keyword>
<reference evidence="11 12" key="1">
    <citation type="submission" date="2020-02" db="EMBL/GenBank/DDBJ databases">
        <title>Genome analysis of Thermosulfuriphilus ammonigenes ST65T, an anaerobic thermophilic chemolithoautotrophic bacterium isolated from a deep-sea hydrothermal vent.</title>
        <authorList>
            <person name="Slobodkina G."/>
            <person name="Allioux M."/>
            <person name="Merkel A."/>
            <person name="Alain K."/>
            <person name="Jebbar M."/>
            <person name="Slobodkin A."/>
        </authorList>
    </citation>
    <scope>NUCLEOTIDE SEQUENCE [LARGE SCALE GENOMIC DNA]</scope>
    <source>
        <strain evidence="11 12">ST65</strain>
    </source>
</reference>
<keyword evidence="7 9" id="KW-0663">Pyridoxal phosphate</keyword>
<dbReference type="NCBIfam" id="TIGR01141">
    <property type="entry name" value="hisC"/>
    <property type="match status" value="1"/>
</dbReference>
<dbReference type="GO" id="GO:0030170">
    <property type="term" value="F:pyridoxal phosphate binding"/>
    <property type="evidence" value="ECO:0007669"/>
    <property type="project" value="InterPro"/>
</dbReference>
<dbReference type="InterPro" id="IPR015422">
    <property type="entry name" value="PyrdxlP-dep_Trfase_small"/>
</dbReference>
<dbReference type="GO" id="GO:0004400">
    <property type="term" value="F:histidinol-phosphate transaminase activity"/>
    <property type="evidence" value="ECO:0007669"/>
    <property type="project" value="UniProtKB-UniRule"/>
</dbReference>
<keyword evidence="9" id="KW-0028">Amino-acid biosynthesis</keyword>
<evidence type="ECO:0000256" key="3">
    <source>
        <dbReference type="ARBA" id="ARBA00007970"/>
    </source>
</evidence>
<evidence type="ECO:0000256" key="2">
    <source>
        <dbReference type="ARBA" id="ARBA00005011"/>
    </source>
</evidence>
<dbReference type="PANTHER" id="PTHR43643">
    <property type="entry name" value="HISTIDINOL-PHOSPHATE AMINOTRANSFERASE 2"/>
    <property type="match status" value="1"/>
</dbReference>
<dbReference type="InterPro" id="IPR015424">
    <property type="entry name" value="PyrdxlP-dep_Trfase"/>
</dbReference>
<dbReference type="RefSeq" id="WP_166032959.1">
    <property type="nucleotide sequence ID" value="NZ_CP048877.1"/>
</dbReference>
<evidence type="ECO:0000256" key="5">
    <source>
        <dbReference type="ARBA" id="ARBA00022576"/>
    </source>
</evidence>
<dbReference type="PROSITE" id="PS00599">
    <property type="entry name" value="AA_TRANSFER_CLASS_2"/>
    <property type="match status" value="1"/>
</dbReference>
<dbReference type="InterPro" id="IPR015421">
    <property type="entry name" value="PyrdxlP-dep_Trfase_major"/>
</dbReference>
<keyword evidence="6 9" id="KW-0808">Transferase</keyword>
<dbReference type="UniPathway" id="UPA00031">
    <property type="reaction ID" value="UER00012"/>
</dbReference>
<evidence type="ECO:0000256" key="4">
    <source>
        <dbReference type="ARBA" id="ARBA00011738"/>
    </source>
</evidence>
<keyword evidence="12" id="KW-1185">Reference proteome</keyword>
<evidence type="ECO:0000313" key="12">
    <source>
        <dbReference type="Proteomes" id="UP000502179"/>
    </source>
</evidence>
<protein>
    <recommendedName>
        <fullName evidence="9">Histidinol-phosphate aminotransferase</fullName>
        <ecNumber evidence="9">2.6.1.9</ecNumber>
    </recommendedName>
    <alternativeName>
        <fullName evidence="9">Imidazole acetol-phosphate transaminase</fullName>
    </alternativeName>
</protein>
<dbReference type="PANTHER" id="PTHR43643:SF3">
    <property type="entry name" value="HISTIDINOL-PHOSPHATE AMINOTRANSFERASE"/>
    <property type="match status" value="1"/>
</dbReference>
<dbReference type="KEGG" id="tav:G4V39_10850"/>
<dbReference type="Proteomes" id="UP000502179">
    <property type="component" value="Chromosome"/>
</dbReference>
<evidence type="ECO:0000256" key="6">
    <source>
        <dbReference type="ARBA" id="ARBA00022679"/>
    </source>
</evidence>
<dbReference type="EC" id="2.6.1.9" evidence="9"/>
<evidence type="ECO:0000313" key="11">
    <source>
        <dbReference type="EMBL" id="QIJ72744.1"/>
    </source>
</evidence>
<proteinExistence type="inferred from homology"/>
<comment type="catalytic activity">
    <reaction evidence="8 9">
        <text>L-histidinol phosphate + 2-oxoglutarate = 3-(imidazol-4-yl)-2-oxopropyl phosphate + L-glutamate</text>
        <dbReference type="Rhea" id="RHEA:23744"/>
        <dbReference type="ChEBI" id="CHEBI:16810"/>
        <dbReference type="ChEBI" id="CHEBI:29985"/>
        <dbReference type="ChEBI" id="CHEBI:57766"/>
        <dbReference type="ChEBI" id="CHEBI:57980"/>
        <dbReference type="EC" id="2.6.1.9"/>
    </reaction>
</comment>
<sequence length="361" mass="40655">MEAKPYLQQVPAYRPGKPIEELRRELGLKGEIIKLASNENPLGPSPQALEAIIKTAPTVNRYPDGAAFELREALKETLGLSPREVVIGNGSNEIIDFLIRAFVSEEEEIIISRPTFLMYERFVRIAGGKAISVPLKEMRHDLGGILRAVTSKTKIIFLDNPNNPTGTALKIGELESFLADLPLNVLLVLDEAYFEFVRDQEVVSGLSFFRDDERIIVLRTFSKAYGLAGLRIGYGVMAPKIATILEKIRQPFNTNLMAQVAATATLKDRNYLSRVQRIIWEGVDFLNRELVALGLLPYPTQTNFILVDLRRPARPVYEALLHQGVIVRPMDSYGFENCIRITVGLPEENQRLIKELREILQ</sequence>
<comment type="similarity">
    <text evidence="3 9">Belongs to the class-II pyridoxal-phosphate-dependent aminotransferase family. Histidinol-phosphate aminotransferase subfamily.</text>
</comment>
<organism evidence="11 12">
    <name type="scientific">Thermosulfuriphilus ammonigenes</name>
    <dbReference type="NCBI Taxonomy" id="1936021"/>
    <lineage>
        <taxon>Bacteria</taxon>
        <taxon>Pseudomonadati</taxon>
        <taxon>Thermodesulfobacteriota</taxon>
        <taxon>Thermodesulfobacteria</taxon>
        <taxon>Thermodesulfobacteriales</taxon>
        <taxon>Thermodesulfobacteriaceae</taxon>
        <taxon>Thermosulfuriphilus</taxon>
    </lineage>
</organism>
<dbReference type="AlphaFoldDB" id="A0A6G7PYH7"/>